<dbReference type="GO" id="GO:0006788">
    <property type="term" value="P:heme oxidation"/>
    <property type="evidence" value="ECO:0007669"/>
    <property type="project" value="InterPro"/>
</dbReference>
<dbReference type="Pfam" id="PF01126">
    <property type="entry name" value="Heme_oxygenase"/>
    <property type="match status" value="1"/>
</dbReference>
<feature type="compositionally biased region" description="Polar residues" evidence="4">
    <location>
        <begin position="391"/>
        <end position="400"/>
    </location>
</feature>
<keyword evidence="1" id="KW-0349">Heme</keyword>
<dbReference type="Gene3D" id="1.20.910.10">
    <property type="entry name" value="Heme oxygenase-like"/>
    <property type="match status" value="1"/>
</dbReference>
<feature type="region of interest" description="Disordered" evidence="4">
    <location>
        <begin position="370"/>
        <end position="432"/>
    </location>
</feature>
<dbReference type="PANTHER" id="PTHR10720">
    <property type="entry name" value="HEME OXYGENASE"/>
    <property type="match status" value="1"/>
</dbReference>
<dbReference type="CDD" id="cd19165">
    <property type="entry name" value="HemeO"/>
    <property type="match status" value="1"/>
</dbReference>
<keyword evidence="7" id="KW-1185">Reference proteome</keyword>
<keyword evidence="5" id="KW-0472">Membrane</keyword>
<accession>A0A0G2FR31</accession>
<dbReference type="InterPro" id="IPR016084">
    <property type="entry name" value="Haem_Oase-like_multi-hlx"/>
</dbReference>
<dbReference type="PANTHER" id="PTHR10720:SF0">
    <property type="entry name" value="HEME OXYGENASE"/>
    <property type="match status" value="1"/>
</dbReference>
<keyword evidence="2" id="KW-0479">Metal-binding</keyword>
<evidence type="ECO:0000313" key="6">
    <source>
        <dbReference type="EMBL" id="KKY36466.1"/>
    </source>
</evidence>
<organism evidence="6 7">
    <name type="scientific">Diaporthe ampelina</name>
    <dbReference type="NCBI Taxonomy" id="1214573"/>
    <lineage>
        <taxon>Eukaryota</taxon>
        <taxon>Fungi</taxon>
        <taxon>Dikarya</taxon>
        <taxon>Ascomycota</taxon>
        <taxon>Pezizomycotina</taxon>
        <taxon>Sordariomycetes</taxon>
        <taxon>Sordariomycetidae</taxon>
        <taxon>Diaporthales</taxon>
        <taxon>Diaporthaceae</taxon>
        <taxon>Diaporthe</taxon>
    </lineage>
</organism>
<keyword evidence="5" id="KW-0812">Transmembrane</keyword>
<keyword evidence="5" id="KW-1133">Transmembrane helix</keyword>
<evidence type="ECO:0000256" key="1">
    <source>
        <dbReference type="ARBA" id="ARBA00022617"/>
    </source>
</evidence>
<sequence length="561" mass="60674">MADNTEIPPDGEPRSLAQSINTAIASSHTKINRLILDRMPHAVPPQADNPSTYVTGLLHIGAVYIAFESLWQNIIGVHTEIAPLPYTYPFRNDSNTSSPGLNHGSAPPQVAERVQNILETAYWPNMLRATRVKADIRTMTGWPAHVVDEQIRSAGTTGALGAFLAHIKEAVDGKPHLLLAYAYSLYMALLSGGSYIRTELMYLRAEFWLAVPDPVRPDMVPCTRELDGEPEKLRRHSTFECDSGSHGLVGEDPSITLPLSFLDFDTPLSHENPRQQAKDLKAEFKLRFANSEQALTDPERRDITAESVAIFEHLEAVVGQLDKICGSGAGVTRQGKSMRHSTKADPRPAGIGSRLRDSIAIAKGRLLRTMKRSSGADGSITATAPSAVRTAATSTDNTTAYPPEKPENSKVSSGSSGGLPESAQGGEPDGHLARYAIVPGEGFRTIRYGDDDIQPDAEDKVARREVGGYDGTADDDQASVGREYQACPVSRSPTLPAKQSPGASTSMMRSTGRGPEYALYAVVSNVAVLFGVAMVFAAYLYVRRCDITTTMFPAGFTGRCW</sequence>
<evidence type="ECO:0000256" key="3">
    <source>
        <dbReference type="ARBA" id="ARBA00023004"/>
    </source>
</evidence>
<evidence type="ECO:0000313" key="7">
    <source>
        <dbReference type="Proteomes" id="UP000034680"/>
    </source>
</evidence>
<dbReference type="Proteomes" id="UP000034680">
    <property type="component" value="Unassembled WGS sequence"/>
</dbReference>
<dbReference type="STRING" id="1214573.A0A0G2FR31"/>
<dbReference type="AlphaFoldDB" id="A0A0G2FR31"/>
<dbReference type="GO" id="GO:0004392">
    <property type="term" value="F:heme oxygenase (decyclizing) activity"/>
    <property type="evidence" value="ECO:0007669"/>
    <property type="project" value="InterPro"/>
</dbReference>
<gene>
    <name evidence="6" type="ORF">UCDDA912_g03537</name>
</gene>
<comment type="caution">
    <text evidence="6">The sequence shown here is derived from an EMBL/GenBank/DDBJ whole genome shotgun (WGS) entry which is preliminary data.</text>
</comment>
<proteinExistence type="predicted"/>
<dbReference type="EMBL" id="LCUC01000116">
    <property type="protein sequence ID" value="KKY36466.1"/>
    <property type="molecule type" value="Genomic_DNA"/>
</dbReference>
<dbReference type="SUPFAM" id="SSF48613">
    <property type="entry name" value="Heme oxygenase-like"/>
    <property type="match status" value="1"/>
</dbReference>
<feature type="transmembrane region" description="Helical" evidence="5">
    <location>
        <begin position="517"/>
        <end position="542"/>
    </location>
</feature>
<dbReference type="OrthoDB" id="652091at2759"/>
<evidence type="ECO:0000256" key="2">
    <source>
        <dbReference type="ARBA" id="ARBA00022723"/>
    </source>
</evidence>
<dbReference type="InterPro" id="IPR002051">
    <property type="entry name" value="Haem_Oase"/>
</dbReference>
<feature type="region of interest" description="Disordered" evidence="4">
    <location>
        <begin position="490"/>
        <end position="509"/>
    </location>
</feature>
<feature type="region of interest" description="Disordered" evidence="4">
    <location>
        <begin position="330"/>
        <end position="355"/>
    </location>
</feature>
<reference evidence="6 7" key="1">
    <citation type="submission" date="2015-05" db="EMBL/GenBank/DDBJ databases">
        <title>Distinctive expansion of gene families associated with plant cell wall degradation and secondary metabolism in the genomes of grapevine trunk pathogens.</title>
        <authorList>
            <person name="Lawrence D.P."/>
            <person name="Travadon R."/>
            <person name="Rolshausen P.E."/>
            <person name="Baumgartner K."/>
        </authorList>
    </citation>
    <scope>NUCLEOTIDE SEQUENCE [LARGE SCALE GENOMIC DNA]</scope>
    <source>
        <strain evidence="6">DA912</strain>
    </source>
</reference>
<dbReference type="GO" id="GO:0046872">
    <property type="term" value="F:metal ion binding"/>
    <property type="evidence" value="ECO:0007669"/>
    <property type="project" value="UniProtKB-KW"/>
</dbReference>
<dbReference type="InterPro" id="IPR016053">
    <property type="entry name" value="Haem_Oase-like"/>
</dbReference>
<reference evidence="6 7" key="2">
    <citation type="submission" date="2015-05" db="EMBL/GenBank/DDBJ databases">
        <authorList>
            <person name="Morales-Cruz A."/>
            <person name="Amrine K.C."/>
            <person name="Cantu D."/>
        </authorList>
    </citation>
    <scope>NUCLEOTIDE SEQUENCE [LARGE SCALE GENOMIC DNA]</scope>
    <source>
        <strain evidence="6">DA912</strain>
    </source>
</reference>
<keyword evidence="3" id="KW-0408">Iron</keyword>
<evidence type="ECO:0000256" key="5">
    <source>
        <dbReference type="SAM" id="Phobius"/>
    </source>
</evidence>
<protein>
    <submittedName>
        <fullName evidence="6">Putative hem oxygenasemulti-helical</fullName>
    </submittedName>
</protein>
<name>A0A0G2FR31_9PEZI</name>
<evidence type="ECO:0000256" key="4">
    <source>
        <dbReference type="SAM" id="MobiDB-lite"/>
    </source>
</evidence>